<evidence type="ECO:0000313" key="2">
    <source>
        <dbReference type="EMBL" id="MBB6332979.1"/>
    </source>
</evidence>
<protein>
    <recommendedName>
        <fullName evidence="4">DUF3592 domain-containing protein</fullName>
    </recommendedName>
</protein>
<reference evidence="2 3" key="1">
    <citation type="submission" date="2020-08" db="EMBL/GenBank/DDBJ databases">
        <title>Functional genomics of gut bacteria from endangered species of beetles.</title>
        <authorList>
            <person name="Carlos-Shanley C."/>
        </authorList>
    </citation>
    <scope>NUCLEOTIDE SEQUENCE [LARGE SCALE GENOMIC DNA]</scope>
    <source>
        <strain evidence="2 3">S00068</strain>
    </source>
</reference>
<feature type="transmembrane region" description="Helical" evidence="1">
    <location>
        <begin position="189"/>
        <end position="211"/>
    </location>
</feature>
<evidence type="ECO:0008006" key="4">
    <source>
        <dbReference type="Google" id="ProtNLM"/>
    </source>
</evidence>
<accession>A0ABR6Q5C7</accession>
<comment type="caution">
    <text evidence="2">The sequence shown here is derived from an EMBL/GenBank/DDBJ whole genome shotgun (WGS) entry which is preliminary data.</text>
</comment>
<keyword evidence="1" id="KW-1133">Transmembrane helix</keyword>
<feature type="transmembrane region" description="Helical" evidence="1">
    <location>
        <begin position="33"/>
        <end position="53"/>
    </location>
</feature>
<evidence type="ECO:0000256" key="1">
    <source>
        <dbReference type="SAM" id="Phobius"/>
    </source>
</evidence>
<sequence>MTWLTRTLAVLLLLVMFLVLLVLPVIICKNITLLVVVSVLYYPALGFGLYRFILYQKAVRKKEVRRIVVDDKGVHYERKNGTIDRILYQDLERYNLADEYDVSLSPRNKIYVLKVKYNESVTYVDFDGVDAGYSCYIVNLKALRRKYIQGIVYFRPDLRINPSVYTAYNINPVDFTFDKKTYWTMFAKTLAVLILLCSILGGVMLGLAKWFSNNRFI</sequence>
<dbReference type="RefSeq" id="WP_184559609.1">
    <property type="nucleotide sequence ID" value="NZ_JACHKS010000003.1"/>
</dbReference>
<keyword evidence="1" id="KW-0472">Membrane</keyword>
<name>A0ABR6Q5C7_9FLAO</name>
<proteinExistence type="predicted"/>
<organism evidence="2 3">
    <name type="scientific">Chryseobacterium sediminis</name>
    <dbReference type="NCBI Taxonomy" id="1679494"/>
    <lineage>
        <taxon>Bacteria</taxon>
        <taxon>Pseudomonadati</taxon>
        <taxon>Bacteroidota</taxon>
        <taxon>Flavobacteriia</taxon>
        <taxon>Flavobacteriales</taxon>
        <taxon>Weeksellaceae</taxon>
        <taxon>Chryseobacterium group</taxon>
        <taxon>Chryseobacterium</taxon>
    </lineage>
</organism>
<dbReference type="EMBL" id="JACHKS010000003">
    <property type="protein sequence ID" value="MBB6332979.1"/>
    <property type="molecule type" value="Genomic_DNA"/>
</dbReference>
<feature type="transmembrane region" description="Helical" evidence="1">
    <location>
        <begin position="7"/>
        <end position="27"/>
    </location>
</feature>
<gene>
    <name evidence="2" type="ORF">HNP24_003982</name>
</gene>
<keyword evidence="3" id="KW-1185">Reference proteome</keyword>
<keyword evidence="1" id="KW-0812">Transmembrane</keyword>
<dbReference type="Proteomes" id="UP000587367">
    <property type="component" value="Unassembled WGS sequence"/>
</dbReference>
<evidence type="ECO:0000313" key="3">
    <source>
        <dbReference type="Proteomes" id="UP000587367"/>
    </source>
</evidence>